<dbReference type="AlphaFoldDB" id="A0A437A4B6"/>
<dbReference type="EMBL" id="SAEB01000006">
    <property type="protein sequence ID" value="RVD86022.1"/>
    <property type="molecule type" value="Genomic_DNA"/>
</dbReference>
<dbReference type="VEuPathDB" id="FungiDB:DFL_004318"/>
<comment type="caution">
    <text evidence="1">The sequence shown here is derived from an EMBL/GenBank/DDBJ whole genome shotgun (WGS) entry which is preliminary data.</text>
</comment>
<dbReference type="GeneID" id="93586629"/>
<proteinExistence type="predicted"/>
<sequence>MSLPNIGQSCEPGNVAAKASTDALSGLKRRWPLAPQLLLATCLKLPLSNPTDRILLVENLDTVFFYITGPIGIRNFKDTIVVVKLSGGKFRETNWLGMTSAWNQQPAQQSLPQFTNFTITTAAGATTITLSPQLITASTSFSTYIEDCNVYI</sequence>
<evidence type="ECO:0000313" key="2">
    <source>
        <dbReference type="Proteomes" id="UP000283090"/>
    </source>
</evidence>
<accession>A0A437A4B6</accession>
<name>A0A437A4B6_ARTFL</name>
<evidence type="ECO:0000313" key="1">
    <source>
        <dbReference type="EMBL" id="RVD86022.1"/>
    </source>
</evidence>
<reference evidence="1 2" key="1">
    <citation type="submission" date="2019-01" db="EMBL/GenBank/DDBJ databases">
        <title>Intercellular communication is required for trap formation in the nematode-trapping fungus Duddingtonia flagrans.</title>
        <authorList>
            <person name="Youssar L."/>
            <person name="Wernet V."/>
            <person name="Hensel N."/>
            <person name="Hildebrandt H.-G."/>
            <person name="Fischer R."/>
        </authorList>
    </citation>
    <scope>NUCLEOTIDE SEQUENCE [LARGE SCALE GENOMIC DNA]</scope>
    <source>
        <strain evidence="1 2">CBS H-5679</strain>
    </source>
</reference>
<dbReference type="RefSeq" id="XP_067491566.1">
    <property type="nucleotide sequence ID" value="XM_067633392.1"/>
</dbReference>
<keyword evidence="2" id="KW-1185">Reference proteome</keyword>
<organism evidence="1 2">
    <name type="scientific">Arthrobotrys flagrans</name>
    <name type="common">Nematode-trapping fungus</name>
    <name type="synonym">Trichothecium flagrans</name>
    <dbReference type="NCBI Taxonomy" id="97331"/>
    <lineage>
        <taxon>Eukaryota</taxon>
        <taxon>Fungi</taxon>
        <taxon>Dikarya</taxon>
        <taxon>Ascomycota</taxon>
        <taxon>Pezizomycotina</taxon>
        <taxon>Orbiliomycetes</taxon>
        <taxon>Orbiliales</taxon>
        <taxon>Orbiliaceae</taxon>
        <taxon>Arthrobotrys</taxon>
    </lineage>
</organism>
<gene>
    <name evidence="1" type="ORF">DFL_004318</name>
</gene>
<dbReference type="Proteomes" id="UP000283090">
    <property type="component" value="Unassembled WGS sequence"/>
</dbReference>
<protein>
    <submittedName>
        <fullName evidence="1">Uncharacterized protein</fullName>
    </submittedName>
</protein>